<dbReference type="Pfam" id="PF01208">
    <property type="entry name" value="URO-D"/>
    <property type="match status" value="1"/>
</dbReference>
<gene>
    <name evidence="2" type="ORF">H8730_12170</name>
</gene>
<dbReference type="EMBL" id="JACRSQ010000019">
    <property type="protein sequence ID" value="MBC8544292.1"/>
    <property type="molecule type" value="Genomic_DNA"/>
</dbReference>
<dbReference type="GO" id="GO:0004853">
    <property type="term" value="F:uroporphyrinogen decarboxylase activity"/>
    <property type="evidence" value="ECO:0007669"/>
    <property type="project" value="InterPro"/>
</dbReference>
<dbReference type="Gene3D" id="3.20.20.210">
    <property type="match status" value="1"/>
</dbReference>
<comment type="caution">
    <text evidence="2">The sequence shown here is derived from an EMBL/GenBank/DDBJ whole genome shotgun (WGS) entry which is preliminary data.</text>
</comment>
<protein>
    <recommendedName>
        <fullName evidence="1">Uroporphyrinogen decarboxylase (URO-D) domain-containing protein</fullName>
    </recommendedName>
</protein>
<reference evidence="2" key="1">
    <citation type="submission" date="2020-08" db="EMBL/GenBank/DDBJ databases">
        <title>Genome public.</title>
        <authorList>
            <person name="Liu C."/>
            <person name="Sun Q."/>
        </authorList>
    </citation>
    <scope>NUCLEOTIDE SEQUENCE</scope>
    <source>
        <strain evidence="2">NSJ-32</strain>
    </source>
</reference>
<dbReference type="InterPro" id="IPR038071">
    <property type="entry name" value="UROD/MetE-like_sf"/>
</dbReference>
<evidence type="ECO:0000259" key="1">
    <source>
        <dbReference type="Pfam" id="PF01208"/>
    </source>
</evidence>
<keyword evidence="3" id="KW-1185">Reference proteome</keyword>
<dbReference type="SUPFAM" id="SSF51726">
    <property type="entry name" value="UROD/MetE-like"/>
    <property type="match status" value="1"/>
</dbReference>
<sequence length="334" mass="38717">MTNRERFQAALSGRPKDRLPMIEWADWWDKTVARWEDDGLPVGLKNPDVTAYWELDPMLQFWLRSAGEGCPRPAGHGLGIIQDEADYNAIRPYLYQDRSIHQLVEWMQQVRPRRDSGEAVVWLTFEGFFWFPRTLLGIEPHLYSFYDCPDLLHRINQDQSDFCLKAIDAACTIFPPDFVTIAEDMSYNHGPMLSKSLFDEFIAPYYQKVVPALQSYGVSVLIDTDGDVEPMISWFSECGIEGVLPLERQAGVDVSRIRQQYPKWKMLGGFDKTIMHLGEAAMRQEFERLLPVMRMGSFIPAVDHQTPPDVSLENYRIFRCLYEEYARKAVQETI</sequence>
<organism evidence="2 3">
    <name type="scientific">Bianquea renquensis</name>
    <dbReference type="NCBI Taxonomy" id="2763661"/>
    <lineage>
        <taxon>Bacteria</taxon>
        <taxon>Bacillati</taxon>
        <taxon>Bacillota</taxon>
        <taxon>Clostridia</taxon>
        <taxon>Eubacteriales</taxon>
        <taxon>Bianqueaceae</taxon>
        <taxon>Bianquea</taxon>
    </lineage>
</organism>
<proteinExistence type="predicted"/>
<dbReference type="AlphaFoldDB" id="A0A926HXZ3"/>
<dbReference type="GO" id="GO:0006779">
    <property type="term" value="P:porphyrin-containing compound biosynthetic process"/>
    <property type="evidence" value="ECO:0007669"/>
    <property type="project" value="InterPro"/>
</dbReference>
<evidence type="ECO:0000313" key="3">
    <source>
        <dbReference type="Proteomes" id="UP000657006"/>
    </source>
</evidence>
<dbReference type="RefSeq" id="WP_177713698.1">
    <property type="nucleotide sequence ID" value="NZ_JACRSQ010000019.1"/>
</dbReference>
<dbReference type="InterPro" id="IPR000257">
    <property type="entry name" value="Uroporphyrinogen_deCOase"/>
</dbReference>
<feature type="domain" description="Uroporphyrinogen decarboxylase (URO-D)" evidence="1">
    <location>
        <begin position="144"/>
        <end position="318"/>
    </location>
</feature>
<evidence type="ECO:0000313" key="2">
    <source>
        <dbReference type="EMBL" id="MBC8544292.1"/>
    </source>
</evidence>
<dbReference type="Proteomes" id="UP000657006">
    <property type="component" value="Unassembled WGS sequence"/>
</dbReference>
<name>A0A926HXZ3_9FIRM</name>
<accession>A0A926HXZ3</accession>